<reference evidence="6 7" key="1">
    <citation type="submission" date="2023-10" db="EMBL/GenBank/DDBJ databases">
        <title>Marine bacteria isolated from horseshoe crab.</title>
        <authorList>
            <person name="Cheng T.H."/>
        </authorList>
    </citation>
    <scope>NUCLEOTIDE SEQUENCE [LARGE SCALE GENOMIC DNA]</scope>
    <source>
        <strain evidence="6 7">HSC6</strain>
    </source>
</reference>
<gene>
    <name evidence="6" type="ORF">R2X38_06900</name>
</gene>
<dbReference type="EC" id="3.6.1.27" evidence="1"/>
<feature type="transmembrane region" description="Helical" evidence="4">
    <location>
        <begin position="12"/>
        <end position="34"/>
    </location>
</feature>
<dbReference type="RefSeq" id="WP_317521444.1">
    <property type="nucleotide sequence ID" value="NZ_JAWJZI010000002.1"/>
</dbReference>
<feature type="transmembrane region" description="Helical" evidence="4">
    <location>
        <begin position="188"/>
        <end position="210"/>
    </location>
</feature>
<dbReference type="Gene3D" id="1.20.144.10">
    <property type="entry name" value="Phosphatidic acid phosphatase type 2/haloperoxidase"/>
    <property type="match status" value="1"/>
</dbReference>
<feature type="transmembrane region" description="Helical" evidence="4">
    <location>
        <begin position="161"/>
        <end position="181"/>
    </location>
</feature>
<evidence type="ECO:0000259" key="5">
    <source>
        <dbReference type="SMART" id="SM00014"/>
    </source>
</evidence>
<feature type="transmembrane region" description="Helical" evidence="4">
    <location>
        <begin position="81"/>
        <end position="102"/>
    </location>
</feature>
<evidence type="ECO:0000256" key="2">
    <source>
        <dbReference type="ARBA" id="ARBA00032707"/>
    </source>
</evidence>
<keyword evidence="4" id="KW-0812">Transmembrane</keyword>
<dbReference type="SMART" id="SM00014">
    <property type="entry name" value="acidPPc"/>
    <property type="match status" value="1"/>
</dbReference>
<dbReference type="CDD" id="cd01610">
    <property type="entry name" value="PAP2_like"/>
    <property type="match status" value="1"/>
</dbReference>
<name>A0ABU3ZF46_9GAMM</name>
<organism evidence="6 7">
    <name type="scientific">Photobacterium rosenbergii</name>
    <dbReference type="NCBI Taxonomy" id="294936"/>
    <lineage>
        <taxon>Bacteria</taxon>
        <taxon>Pseudomonadati</taxon>
        <taxon>Pseudomonadota</taxon>
        <taxon>Gammaproteobacteria</taxon>
        <taxon>Vibrionales</taxon>
        <taxon>Vibrionaceae</taxon>
        <taxon>Photobacterium</taxon>
    </lineage>
</organism>
<dbReference type="PANTHER" id="PTHR14969">
    <property type="entry name" value="SPHINGOSINE-1-PHOSPHATE PHOSPHOHYDROLASE"/>
    <property type="match status" value="1"/>
</dbReference>
<feature type="transmembrane region" description="Helical" evidence="4">
    <location>
        <begin position="216"/>
        <end position="235"/>
    </location>
</feature>
<evidence type="ECO:0000256" key="3">
    <source>
        <dbReference type="ARBA" id="ARBA00047594"/>
    </source>
</evidence>
<evidence type="ECO:0000313" key="7">
    <source>
        <dbReference type="Proteomes" id="UP001186452"/>
    </source>
</evidence>
<keyword evidence="4" id="KW-1133">Transmembrane helix</keyword>
<comment type="caution">
    <text evidence="6">The sequence shown here is derived from an EMBL/GenBank/DDBJ whole genome shotgun (WGS) entry which is preliminary data.</text>
</comment>
<comment type="catalytic activity">
    <reaction evidence="3">
        <text>di-trans,octa-cis-undecaprenyl diphosphate + H2O = di-trans,octa-cis-undecaprenyl phosphate + phosphate + H(+)</text>
        <dbReference type="Rhea" id="RHEA:28094"/>
        <dbReference type="ChEBI" id="CHEBI:15377"/>
        <dbReference type="ChEBI" id="CHEBI:15378"/>
        <dbReference type="ChEBI" id="CHEBI:43474"/>
        <dbReference type="ChEBI" id="CHEBI:58405"/>
        <dbReference type="ChEBI" id="CHEBI:60392"/>
        <dbReference type="EC" id="3.6.1.27"/>
    </reaction>
</comment>
<protein>
    <recommendedName>
        <fullName evidence="1">undecaprenyl-diphosphate phosphatase</fullName>
        <ecNumber evidence="1">3.6.1.27</ecNumber>
    </recommendedName>
    <alternativeName>
        <fullName evidence="2">Undecaprenyl pyrophosphate phosphatase</fullName>
    </alternativeName>
</protein>
<dbReference type="PANTHER" id="PTHR14969:SF54">
    <property type="entry name" value="PHOSPHATIDYLGLYCEROPHOSPHATASE B"/>
    <property type="match status" value="1"/>
</dbReference>
<evidence type="ECO:0000256" key="4">
    <source>
        <dbReference type="SAM" id="Phobius"/>
    </source>
</evidence>
<keyword evidence="4" id="KW-0472">Membrane</keyword>
<dbReference type="InterPro" id="IPR000326">
    <property type="entry name" value="PAP2/HPO"/>
</dbReference>
<keyword evidence="7" id="KW-1185">Reference proteome</keyword>
<evidence type="ECO:0000256" key="1">
    <source>
        <dbReference type="ARBA" id="ARBA00012374"/>
    </source>
</evidence>
<accession>A0ABU3ZF46</accession>
<dbReference type="Proteomes" id="UP001186452">
    <property type="component" value="Unassembled WGS sequence"/>
</dbReference>
<dbReference type="Pfam" id="PF01569">
    <property type="entry name" value="PAP2"/>
    <property type="match status" value="1"/>
</dbReference>
<sequence length="252" mass="28061">MSLRPFIQQKIPGLIALLLMTTVLSAVLVFYSQANLNGSVSDTSGMLFSLLTHSAGNPGFLVSVAVFMLIPIVLRLPRKSLIKLGIQFALLLALSFVAKTVMKHITEVPRPYTHELQALHIVDTPQAFYALSQEKKEEAVKEASKNVSHWRISHWQGETNYSLPSGHTIFTAVCVAFWGGFFLRRRQIVPASIIILWAVGVGISRIWLGMHWPTDLLASIFGAACLYLCIPEWGLSPEKQQKLTEQRAKHTV</sequence>
<evidence type="ECO:0000313" key="6">
    <source>
        <dbReference type="EMBL" id="MDV5168723.1"/>
    </source>
</evidence>
<proteinExistence type="predicted"/>
<dbReference type="EMBL" id="JAWJZI010000002">
    <property type="protein sequence ID" value="MDV5168723.1"/>
    <property type="molecule type" value="Genomic_DNA"/>
</dbReference>
<dbReference type="SUPFAM" id="SSF48317">
    <property type="entry name" value="Acid phosphatase/Vanadium-dependent haloperoxidase"/>
    <property type="match status" value="1"/>
</dbReference>
<feature type="domain" description="Phosphatidic acid phosphatase type 2/haloperoxidase" evidence="5">
    <location>
        <begin position="83"/>
        <end position="231"/>
    </location>
</feature>
<feature type="transmembrane region" description="Helical" evidence="4">
    <location>
        <begin position="54"/>
        <end position="74"/>
    </location>
</feature>
<dbReference type="InterPro" id="IPR036938">
    <property type="entry name" value="PAP2/HPO_sf"/>
</dbReference>